<dbReference type="Proteomes" id="UP001519287">
    <property type="component" value="Unassembled WGS sequence"/>
</dbReference>
<proteinExistence type="predicted"/>
<dbReference type="EMBL" id="JAGGLB010000019">
    <property type="protein sequence ID" value="MBP1993582.1"/>
    <property type="molecule type" value="Genomic_DNA"/>
</dbReference>
<accession>A0ABS4J167</accession>
<reference evidence="1 2" key="1">
    <citation type="submission" date="2021-03" db="EMBL/GenBank/DDBJ databases">
        <title>Genomic Encyclopedia of Type Strains, Phase IV (KMG-IV): sequencing the most valuable type-strain genomes for metagenomic binning, comparative biology and taxonomic classification.</title>
        <authorList>
            <person name="Goeker M."/>
        </authorList>
    </citation>
    <scope>NUCLEOTIDE SEQUENCE [LARGE SCALE GENOMIC DNA]</scope>
    <source>
        <strain evidence="1 2">DSM 26048</strain>
    </source>
</reference>
<evidence type="ECO:0000313" key="1">
    <source>
        <dbReference type="EMBL" id="MBP1993582.1"/>
    </source>
</evidence>
<name>A0ABS4J167_9BACL</name>
<sequence>MAIDCRITATHCHEICNYSTGQKLRITTLYCEDGNYYSNSTCDC</sequence>
<gene>
    <name evidence="1" type="ORF">J2Z66_005204</name>
</gene>
<keyword evidence="2" id="KW-1185">Reference proteome</keyword>
<organism evidence="1 2">
    <name type="scientific">Paenibacillus eucommiae</name>
    <dbReference type="NCBI Taxonomy" id="1355755"/>
    <lineage>
        <taxon>Bacteria</taxon>
        <taxon>Bacillati</taxon>
        <taxon>Bacillota</taxon>
        <taxon>Bacilli</taxon>
        <taxon>Bacillales</taxon>
        <taxon>Paenibacillaceae</taxon>
        <taxon>Paenibacillus</taxon>
    </lineage>
</organism>
<comment type="caution">
    <text evidence="1">The sequence shown here is derived from an EMBL/GenBank/DDBJ whole genome shotgun (WGS) entry which is preliminary data.</text>
</comment>
<protein>
    <submittedName>
        <fullName evidence="1">Uncharacterized protein</fullName>
    </submittedName>
</protein>
<evidence type="ECO:0000313" key="2">
    <source>
        <dbReference type="Proteomes" id="UP001519287"/>
    </source>
</evidence>